<dbReference type="RefSeq" id="WP_008436764.1">
    <property type="nucleotide sequence ID" value="NZ_LVJS01000145.1"/>
</dbReference>
<comment type="caution">
    <text evidence="1">The sequence shown here is derived from an EMBL/GenBank/DDBJ whole genome shotgun (WGS) entry which is preliminary data.</text>
</comment>
<protein>
    <recommendedName>
        <fullName evidence="3">HMA domain-containing protein</fullName>
    </recommendedName>
</protein>
<name>A0A154QCE3_9GAMM</name>
<dbReference type="EMBL" id="LVJS01000145">
    <property type="protein sequence ID" value="KZC21875.1"/>
    <property type="molecule type" value="Genomic_DNA"/>
</dbReference>
<keyword evidence="2" id="KW-1185">Reference proteome</keyword>
<evidence type="ECO:0000313" key="1">
    <source>
        <dbReference type="EMBL" id="KZC21875.1"/>
    </source>
</evidence>
<dbReference type="AlphaFoldDB" id="A0A154QCE3"/>
<dbReference type="Proteomes" id="UP000076131">
    <property type="component" value="Unassembled WGS sequence"/>
</dbReference>
<accession>A0A154QCE3</accession>
<evidence type="ECO:0000313" key="2">
    <source>
        <dbReference type="Proteomes" id="UP000076131"/>
    </source>
</evidence>
<reference evidence="1 2" key="1">
    <citation type="journal article" date="2016" name="MBio">
        <title>Lateral Gene Transfer in a Heavy Metal-Contaminated-Groundwater Microbial Community.</title>
        <authorList>
            <person name="Hemme C.L."/>
            <person name="Green S.J."/>
            <person name="Rishishwar L."/>
            <person name="Prakash O."/>
            <person name="Pettenato A."/>
            <person name="Chakraborty R."/>
            <person name="Deutschbauer A.M."/>
            <person name="Van Nostrand J.D."/>
            <person name="Wu L."/>
            <person name="He Z."/>
            <person name="Jordan I.K."/>
            <person name="Hazen T.C."/>
            <person name="Arkin A.P."/>
            <person name="Kostka J.E."/>
            <person name="Zhou J."/>
        </authorList>
    </citation>
    <scope>NUCLEOTIDE SEQUENCE [LARGE SCALE GENOMIC DNA]</scope>
    <source>
        <strain evidence="1 2">FW104-T7</strain>
    </source>
</reference>
<proteinExistence type="predicted"/>
<evidence type="ECO:0008006" key="3">
    <source>
        <dbReference type="Google" id="ProtNLM"/>
    </source>
</evidence>
<organism evidence="1 2">
    <name type="scientific">Rhodanobacter thiooxydans</name>
    <dbReference type="NCBI Taxonomy" id="416169"/>
    <lineage>
        <taxon>Bacteria</taxon>
        <taxon>Pseudomonadati</taxon>
        <taxon>Pseudomonadota</taxon>
        <taxon>Gammaproteobacteria</taxon>
        <taxon>Lysobacterales</taxon>
        <taxon>Rhodanobacteraceae</taxon>
        <taxon>Rhodanobacter</taxon>
    </lineage>
</organism>
<sequence length="81" mass="8161">MLFQVKDLAGDTGAIAAILRAHDATAKVTADAVAGQIDVSAQLTSGQVITALREAGYEAARVSEPQQIHVSGGSTCCGSCS</sequence>
<gene>
    <name evidence="1" type="ORF">RHOFW104T7_03590</name>
</gene>